<comment type="caution">
    <text evidence="3">The sequence shown here is derived from an EMBL/GenBank/DDBJ whole genome shotgun (WGS) entry which is preliminary data.</text>
</comment>
<evidence type="ECO:0000256" key="1">
    <source>
        <dbReference type="SAM" id="MobiDB-lite"/>
    </source>
</evidence>
<feature type="transmembrane region" description="Helical" evidence="2">
    <location>
        <begin position="398"/>
        <end position="419"/>
    </location>
</feature>
<dbReference type="SUPFAM" id="SSF103473">
    <property type="entry name" value="MFS general substrate transporter"/>
    <property type="match status" value="1"/>
</dbReference>
<feature type="transmembrane region" description="Helical" evidence="2">
    <location>
        <begin position="339"/>
        <end position="359"/>
    </location>
</feature>
<dbReference type="Gene3D" id="1.20.1250.20">
    <property type="entry name" value="MFS general substrate transporter like domains"/>
    <property type="match status" value="1"/>
</dbReference>
<feature type="transmembrane region" description="Helical" evidence="2">
    <location>
        <begin position="245"/>
        <end position="268"/>
    </location>
</feature>
<keyword evidence="2" id="KW-0472">Membrane</keyword>
<keyword evidence="4" id="KW-1185">Reference proteome</keyword>
<keyword evidence="2" id="KW-0812">Transmembrane</keyword>
<feature type="transmembrane region" description="Helical" evidence="2">
    <location>
        <begin position="316"/>
        <end position="333"/>
    </location>
</feature>
<feature type="transmembrane region" description="Helical" evidence="2">
    <location>
        <begin position="88"/>
        <end position="111"/>
    </location>
</feature>
<feature type="region of interest" description="Disordered" evidence="1">
    <location>
        <begin position="282"/>
        <end position="308"/>
    </location>
</feature>
<sequence length="420" mass="42998">MLVISLYVYAFLSEFILIYPVYALLFTDTGISVAEVSTLFVIWSVTGMVLEIPSGALADAVSRRLLLFLGPLLSGAGFALWVSFPSYWVFAAGFVLWGAGDALVSGAYEALAYEELERRGLSGRYAHVMGRATALGLAGSAAAIGLASPVFAAGGYPAVAVASVLACVLCAVTALTLPEHRSPGGGGEPGYLATLRDGLRLTRADPGVLRVVLLVAFVTAIWGALEEYVPFLGEETGVAQATIPLLILLVWVGATAGGLLAGAADSLLSRSAGDARVLTADPHQPATASHPPTTDPPPPTSAGDLPGPAERLRTRGYAVLLGLAALAMAGGALSGHPAGFVAIALAVGAFQLAQVLADVRLQERITGKARATVTSVAGLGTNVVTLGVYTAYGTVSSQVSHGMTFALLALPYLIIALIAQ</sequence>
<dbReference type="PANTHER" id="PTHR23530">
    <property type="entry name" value="TRANSPORT PROTEIN-RELATED"/>
    <property type="match status" value="1"/>
</dbReference>
<organism evidence="3 4">
    <name type="scientific">Nonomuraea monospora</name>
    <dbReference type="NCBI Taxonomy" id="568818"/>
    <lineage>
        <taxon>Bacteria</taxon>
        <taxon>Bacillati</taxon>
        <taxon>Actinomycetota</taxon>
        <taxon>Actinomycetes</taxon>
        <taxon>Streptosporangiales</taxon>
        <taxon>Streptosporangiaceae</taxon>
        <taxon>Nonomuraea</taxon>
    </lineage>
</organism>
<dbReference type="InterPro" id="IPR053160">
    <property type="entry name" value="MFS_DHA3_Transporter"/>
</dbReference>
<gene>
    <name evidence="3" type="ORF">GCM10009850_040670</name>
</gene>
<feature type="transmembrane region" description="Helical" evidence="2">
    <location>
        <begin position="65"/>
        <end position="82"/>
    </location>
</feature>
<dbReference type="EMBL" id="BAAAQX010000009">
    <property type="protein sequence ID" value="GAA2208609.1"/>
    <property type="molecule type" value="Genomic_DNA"/>
</dbReference>
<reference evidence="4" key="1">
    <citation type="journal article" date="2019" name="Int. J. Syst. Evol. Microbiol.">
        <title>The Global Catalogue of Microorganisms (GCM) 10K type strain sequencing project: providing services to taxonomists for standard genome sequencing and annotation.</title>
        <authorList>
            <consortium name="The Broad Institute Genomics Platform"/>
            <consortium name="The Broad Institute Genome Sequencing Center for Infectious Disease"/>
            <person name="Wu L."/>
            <person name="Ma J."/>
        </authorList>
    </citation>
    <scope>NUCLEOTIDE SEQUENCE [LARGE SCALE GENOMIC DNA]</scope>
    <source>
        <strain evidence="4">JCM 16114</strain>
    </source>
</reference>
<name>A0ABP5PAC7_9ACTN</name>
<dbReference type="Pfam" id="PF07690">
    <property type="entry name" value="MFS_1"/>
    <property type="match status" value="1"/>
</dbReference>
<feature type="transmembrane region" description="Helical" evidence="2">
    <location>
        <begin position="207"/>
        <end position="225"/>
    </location>
</feature>
<dbReference type="RefSeq" id="WP_344476905.1">
    <property type="nucleotide sequence ID" value="NZ_BAAAQX010000009.1"/>
</dbReference>
<proteinExistence type="predicted"/>
<dbReference type="Proteomes" id="UP001499843">
    <property type="component" value="Unassembled WGS sequence"/>
</dbReference>
<feature type="transmembrane region" description="Helical" evidence="2">
    <location>
        <begin position="31"/>
        <end position="53"/>
    </location>
</feature>
<keyword evidence="2" id="KW-1133">Transmembrane helix</keyword>
<feature type="transmembrane region" description="Helical" evidence="2">
    <location>
        <begin position="132"/>
        <end position="152"/>
    </location>
</feature>
<accession>A0ABP5PAC7</accession>
<dbReference type="InterPro" id="IPR011701">
    <property type="entry name" value="MFS"/>
</dbReference>
<feature type="transmembrane region" description="Helical" evidence="2">
    <location>
        <begin position="7"/>
        <end position="25"/>
    </location>
</feature>
<feature type="transmembrane region" description="Helical" evidence="2">
    <location>
        <begin position="371"/>
        <end position="392"/>
    </location>
</feature>
<evidence type="ECO:0000313" key="4">
    <source>
        <dbReference type="Proteomes" id="UP001499843"/>
    </source>
</evidence>
<protein>
    <submittedName>
        <fullName evidence="3">MFS transporter</fullName>
    </submittedName>
</protein>
<evidence type="ECO:0000256" key="2">
    <source>
        <dbReference type="SAM" id="Phobius"/>
    </source>
</evidence>
<feature type="transmembrane region" description="Helical" evidence="2">
    <location>
        <begin position="158"/>
        <end position="177"/>
    </location>
</feature>
<evidence type="ECO:0000313" key="3">
    <source>
        <dbReference type="EMBL" id="GAA2208609.1"/>
    </source>
</evidence>
<dbReference type="PANTHER" id="PTHR23530:SF1">
    <property type="entry name" value="PERMEASE, MAJOR FACILITATOR SUPERFAMILY-RELATED"/>
    <property type="match status" value="1"/>
</dbReference>
<dbReference type="InterPro" id="IPR036259">
    <property type="entry name" value="MFS_trans_sf"/>
</dbReference>